<dbReference type="SUPFAM" id="SSF81383">
    <property type="entry name" value="F-box domain"/>
    <property type="match status" value="1"/>
</dbReference>
<protein>
    <recommendedName>
        <fullName evidence="1">SRCR domain-containing protein</fullName>
    </recommendedName>
</protein>
<sequence length="153" mass="17117">MSDEADDITSRAMVVRRCPVKYSAPSIEYYVNPAYLTPNLSLFGSIGDHCILSVLSYLDGISLIKAGTACRTLHELSKNDQLWLSLCRSQWHVSPDHLAVKCKVTGKDLYRFAQQQMQRVAREILEAQLNVPTWHLPSHTVQALTRSVFGGLG</sequence>
<dbReference type="InterPro" id="IPR036047">
    <property type="entry name" value="F-box-like_dom_sf"/>
</dbReference>
<evidence type="ECO:0000259" key="1">
    <source>
        <dbReference type="PROSITE" id="PS50287"/>
    </source>
</evidence>
<dbReference type="Pfam" id="PF12937">
    <property type="entry name" value="F-box-like"/>
    <property type="match status" value="1"/>
</dbReference>
<feature type="domain" description="SRCR" evidence="1">
    <location>
        <begin position="61"/>
        <end position="106"/>
    </location>
</feature>
<dbReference type="Gene3D" id="1.20.1280.50">
    <property type="match status" value="1"/>
</dbReference>
<dbReference type="GeneID" id="20081107"/>
<dbReference type="RefSeq" id="XP_008866427.1">
    <property type="nucleotide sequence ID" value="XM_008868205.1"/>
</dbReference>
<dbReference type="STRING" id="157072.A0A024UFE3"/>
<dbReference type="VEuPathDB" id="FungiDB:H310_04057"/>
<gene>
    <name evidence="2" type="ORF">H310_04057</name>
</gene>
<dbReference type="InterPro" id="IPR001190">
    <property type="entry name" value="SRCR"/>
</dbReference>
<organism evidence="2">
    <name type="scientific">Aphanomyces invadans</name>
    <dbReference type="NCBI Taxonomy" id="157072"/>
    <lineage>
        <taxon>Eukaryota</taxon>
        <taxon>Sar</taxon>
        <taxon>Stramenopiles</taxon>
        <taxon>Oomycota</taxon>
        <taxon>Saprolegniomycetes</taxon>
        <taxon>Saprolegniales</taxon>
        <taxon>Verrucalvaceae</taxon>
        <taxon>Aphanomyces</taxon>
    </lineage>
</organism>
<accession>A0A024UFE3</accession>
<dbReference type="PROSITE" id="PS50287">
    <property type="entry name" value="SRCR_2"/>
    <property type="match status" value="1"/>
</dbReference>
<reference evidence="2" key="1">
    <citation type="submission" date="2013-12" db="EMBL/GenBank/DDBJ databases">
        <title>The Genome Sequence of Aphanomyces invadans NJM9701.</title>
        <authorList>
            <consortium name="The Broad Institute Genomics Platform"/>
            <person name="Russ C."/>
            <person name="Tyler B."/>
            <person name="van West P."/>
            <person name="Dieguez-Uribeondo J."/>
            <person name="Young S.K."/>
            <person name="Zeng Q."/>
            <person name="Gargeya S."/>
            <person name="Fitzgerald M."/>
            <person name="Abouelleil A."/>
            <person name="Alvarado L."/>
            <person name="Chapman S.B."/>
            <person name="Gainer-Dewar J."/>
            <person name="Goldberg J."/>
            <person name="Griggs A."/>
            <person name="Gujja S."/>
            <person name="Hansen M."/>
            <person name="Howarth C."/>
            <person name="Imamovic A."/>
            <person name="Ireland A."/>
            <person name="Larimer J."/>
            <person name="McCowan C."/>
            <person name="Murphy C."/>
            <person name="Pearson M."/>
            <person name="Poon T.W."/>
            <person name="Priest M."/>
            <person name="Roberts A."/>
            <person name="Saif S."/>
            <person name="Shea T."/>
            <person name="Sykes S."/>
            <person name="Wortman J."/>
            <person name="Nusbaum C."/>
            <person name="Birren B."/>
        </authorList>
    </citation>
    <scope>NUCLEOTIDE SEQUENCE [LARGE SCALE GENOMIC DNA]</scope>
    <source>
        <strain evidence="2">NJM9701</strain>
    </source>
</reference>
<proteinExistence type="predicted"/>
<name>A0A024UFE3_9STRA</name>
<dbReference type="EMBL" id="KI913957">
    <property type="protein sequence ID" value="ETW04989.1"/>
    <property type="molecule type" value="Genomic_DNA"/>
</dbReference>
<dbReference type="GO" id="GO:0016020">
    <property type="term" value="C:membrane"/>
    <property type="evidence" value="ECO:0007669"/>
    <property type="project" value="InterPro"/>
</dbReference>
<dbReference type="OrthoDB" id="3219396at2759"/>
<dbReference type="InterPro" id="IPR001810">
    <property type="entry name" value="F-box_dom"/>
</dbReference>
<dbReference type="AlphaFoldDB" id="A0A024UFE3"/>
<evidence type="ECO:0000313" key="2">
    <source>
        <dbReference type="EMBL" id="ETW04989.1"/>
    </source>
</evidence>